<dbReference type="Gene3D" id="3.55.50.10">
    <property type="entry name" value="Baseplate protein-like domains"/>
    <property type="match status" value="1"/>
</dbReference>
<dbReference type="Pfam" id="PF05954">
    <property type="entry name" value="Phage_GPD"/>
    <property type="match status" value="1"/>
</dbReference>
<dbReference type="STRING" id="1586267.GCA_001418685_01480"/>
<evidence type="ECO:0000259" key="1">
    <source>
        <dbReference type="Pfam" id="PF04717"/>
    </source>
</evidence>
<dbReference type="AlphaFoldDB" id="A0A0X3ARV5"/>
<keyword evidence="3" id="KW-1185">Reference proteome</keyword>
<reference evidence="2 3" key="1">
    <citation type="submission" date="2016-01" db="EMBL/GenBank/DDBJ databases">
        <authorList>
            <person name="McClelland M."/>
            <person name="Jain A."/>
            <person name="Saraogi P."/>
            <person name="Mendelson R."/>
            <person name="Westerman R."/>
            <person name="SanMiguel P."/>
            <person name="Csonka L."/>
        </authorList>
    </citation>
    <scope>NUCLEOTIDE SEQUENCE [LARGE SCALE GENOMIC DNA]</scope>
    <source>
        <strain evidence="2 3">R-53146</strain>
    </source>
</reference>
<dbReference type="Gene3D" id="2.30.110.50">
    <property type="match status" value="1"/>
</dbReference>
<evidence type="ECO:0000313" key="3">
    <source>
        <dbReference type="Proteomes" id="UP000182761"/>
    </source>
</evidence>
<name>A0A0X3ARV5_9FLAO</name>
<dbReference type="Pfam" id="PF04717">
    <property type="entry name" value="Phage_base_V"/>
    <property type="match status" value="1"/>
</dbReference>
<dbReference type="InterPro" id="IPR037026">
    <property type="entry name" value="Vgr_OB-fold_dom_sf"/>
</dbReference>
<dbReference type="Gene3D" id="2.40.50.230">
    <property type="entry name" value="Gp5 N-terminal domain"/>
    <property type="match status" value="1"/>
</dbReference>
<protein>
    <submittedName>
        <fullName evidence="2">Uncharacterized conserved protein, implicated in type VI secretion and phage assembly</fullName>
    </submittedName>
</protein>
<dbReference type="EMBL" id="FCOR01000009">
    <property type="protein sequence ID" value="CVK16618.1"/>
    <property type="molecule type" value="Genomic_DNA"/>
</dbReference>
<dbReference type="SUPFAM" id="SSF69349">
    <property type="entry name" value="Phage fibre proteins"/>
    <property type="match status" value="1"/>
</dbReference>
<dbReference type="RefSeq" id="WP_055425807.1">
    <property type="nucleotide sequence ID" value="NZ_FCOR01000009.1"/>
</dbReference>
<dbReference type="Proteomes" id="UP000182761">
    <property type="component" value="Unassembled WGS sequence"/>
</dbReference>
<gene>
    <name evidence="2" type="ORF">Ga0061079_1097</name>
</gene>
<evidence type="ECO:0000313" key="2">
    <source>
        <dbReference type="EMBL" id="CVK16618.1"/>
    </source>
</evidence>
<feature type="domain" description="Gp5/Type VI secretion system Vgr protein OB-fold" evidence="1">
    <location>
        <begin position="400"/>
        <end position="472"/>
    </location>
</feature>
<dbReference type="OrthoDB" id="727155at2"/>
<dbReference type="Gene3D" id="4.10.220.110">
    <property type="match status" value="1"/>
</dbReference>
<proteinExistence type="predicted"/>
<dbReference type="SUPFAM" id="SSF69279">
    <property type="entry name" value="Phage tail proteins"/>
    <property type="match status" value="1"/>
</dbReference>
<dbReference type="InterPro" id="IPR006531">
    <property type="entry name" value="Gp5/Vgr_OB"/>
</dbReference>
<dbReference type="SUPFAM" id="SSF69255">
    <property type="entry name" value="gp5 N-terminal domain-like"/>
    <property type="match status" value="1"/>
</dbReference>
<sequence>MINKSHEGKSFTFVSGEIPKEVGNIYYSSTFGDTFQTYAKVSIDGKEISRENHIQVTIKQTMLSHNYFELLCPSEAFNEKNNYPLTNSQKLMSNRFTIQLIRFKQTTALFEGIITKVEYTSQDGYPYIRLTGSSGTILMDQGITCQTYIHKTLEQIVKEVTDKYKDNRLQVLISPETKEILPYTVGYNETDFEFLKRLAKKYGEYMYHNGQYFVFGRGNQQRTELFEKKDFQEYSLEVCCQSQHLVRERYDLRKDSIQKQESVQLSYPDARNPYHFKAIHASEKLYTQPQTGSFAPDLFYGDAQQPERAVERQKISKEATVWATVQTDNPHLRIGDTMQMNAWNRDLQKHQPIESYRIIEIEHSFTDEGYKNHAKGIPFEQKIAPYLEENAYPHIDSQFALVIDNNDPEGLNRLKIRFFWQKENESTLWVPLMQVHSGGGQGAHIIPEIGHIVWVDFLGHNAEAPIVIGSVYSGNQKSGFHTKNNDLKVFQTRSGTKRIANDAEGSILEEDKEGSFIKFEGDGNVTLNVVKNLNIMVGENVNFTIGKNNNLNVSGNHKTKVLGSTQYTIAGTADIDVQGDLSMHTDKDMISNSYSKIENQSVGKILNNSQKEVRNNSINKSNLH</sequence>
<organism evidence="2 3">
    <name type="scientific">Apibacter mensalis</name>
    <dbReference type="NCBI Taxonomy" id="1586267"/>
    <lineage>
        <taxon>Bacteria</taxon>
        <taxon>Pseudomonadati</taxon>
        <taxon>Bacteroidota</taxon>
        <taxon>Flavobacteriia</taxon>
        <taxon>Flavobacteriales</taxon>
        <taxon>Weeksellaceae</taxon>
        <taxon>Apibacter</taxon>
    </lineage>
</organism>
<accession>A0A0X3ARV5</accession>